<dbReference type="EMBL" id="JBHSQW010000026">
    <property type="protein sequence ID" value="MFC5995129.1"/>
    <property type="molecule type" value="Genomic_DNA"/>
</dbReference>
<dbReference type="RefSeq" id="WP_379585152.1">
    <property type="nucleotide sequence ID" value="NZ_JBHSQW010000026.1"/>
</dbReference>
<proteinExistence type="predicted"/>
<dbReference type="InterPro" id="IPR008316">
    <property type="entry name" value="UCP029876"/>
</dbReference>
<dbReference type="Pfam" id="PF06304">
    <property type="entry name" value="DUF1048"/>
    <property type="match status" value="1"/>
</dbReference>
<dbReference type="Gene3D" id="1.10.1900.10">
    <property type="entry name" value="c-terminal domain of poly(a) binding protein"/>
    <property type="match status" value="1"/>
</dbReference>
<reference evidence="2" key="1">
    <citation type="journal article" date="2019" name="Int. J. Syst. Evol. Microbiol.">
        <title>The Global Catalogue of Microorganisms (GCM) 10K type strain sequencing project: providing services to taxonomists for standard genome sequencing and annotation.</title>
        <authorList>
            <consortium name="The Broad Institute Genomics Platform"/>
            <consortium name="The Broad Institute Genome Sequencing Center for Infectious Disease"/>
            <person name="Wu L."/>
            <person name="Ma J."/>
        </authorList>
    </citation>
    <scope>NUCLEOTIDE SEQUENCE [LARGE SCALE GENOMIC DNA]</scope>
    <source>
        <strain evidence="2">CCM 8391</strain>
    </source>
</reference>
<sequence length="127" mass="14553">MRNPIELLLGNLDDKRKWRAYRARVKQLPAGYREAAKGLEHYVMNFGPVDDGPTLVRMFDDLADLLERSAADGLPIREVVGDDPADFMETFLDTYRGTGKSWVEKERRRLASTIDKAIQEQDREAGR</sequence>
<organism evidence="1 2">
    <name type="scientific">Pseudonocardia hispaniensis</name>
    <dbReference type="NCBI Taxonomy" id="904933"/>
    <lineage>
        <taxon>Bacteria</taxon>
        <taxon>Bacillati</taxon>
        <taxon>Actinomycetota</taxon>
        <taxon>Actinomycetes</taxon>
        <taxon>Pseudonocardiales</taxon>
        <taxon>Pseudonocardiaceae</taxon>
        <taxon>Pseudonocardia</taxon>
    </lineage>
</organism>
<gene>
    <name evidence="1" type="ORF">ACFQE5_12990</name>
</gene>
<dbReference type="Proteomes" id="UP001596302">
    <property type="component" value="Unassembled WGS sequence"/>
</dbReference>
<evidence type="ECO:0000313" key="2">
    <source>
        <dbReference type="Proteomes" id="UP001596302"/>
    </source>
</evidence>
<protein>
    <submittedName>
        <fullName evidence="1">DUF1048 domain-containing protein</fullName>
    </submittedName>
</protein>
<evidence type="ECO:0000313" key="1">
    <source>
        <dbReference type="EMBL" id="MFC5995129.1"/>
    </source>
</evidence>
<accession>A0ABW1J2T4</accession>
<name>A0ABW1J2T4_9PSEU</name>
<comment type="caution">
    <text evidence="1">The sequence shown here is derived from an EMBL/GenBank/DDBJ whole genome shotgun (WGS) entry which is preliminary data.</text>
</comment>
<dbReference type="SUPFAM" id="SSF158560">
    <property type="entry name" value="BH3980-like"/>
    <property type="match status" value="1"/>
</dbReference>
<keyword evidence="2" id="KW-1185">Reference proteome</keyword>